<protein>
    <submittedName>
        <fullName evidence="1">Uncharacterized protein</fullName>
    </submittedName>
</protein>
<evidence type="ECO:0000313" key="1">
    <source>
        <dbReference type="EMBL" id="VVB12423.1"/>
    </source>
</evidence>
<accession>A0A565CFH7</accession>
<organism evidence="1 2">
    <name type="scientific">Arabis nemorensis</name>
    <dbReference type="NCBI Taxonomy" id="586526"/>
    <lineage>
        <taxon>Eukaryota</taxon>
        <taxon>Viridiplantae</taxon>
        <taxon>Streptophyta</taxon>
        <taxon>Embryophyta</taxon>
        <taxon>Tracheophyta</taxon>
        <taxon>Spermatophyta</taxon>
        <taxon>Magnoliopsida</taxon>
        <taxon>eudicotyledons</taxon>
        <taxon>Gunneridae</taxon>
        <taxon>Pentapetalae</taxon>
        <taxon>rosids</taxon>
        <taxon>malvids</taxon>
        <taxon>Brassicales</taxon>
        <taxon>Brassicaceae</taxon>
        <taxon>Arabideae</taxon>
        <taxon>Arabis</taxon>
    </lineage>
</organism>
<name>A0A565CFH7_9BRAS</name>
<gene>
    <name evidence="1" type="ORF">ANE_LOCUS22867</name>
</gene>
<evidence type="ECO:0000313" key="2">
    <source>
        <dbReference type="Proteomes" id="UP000489600"/>
    </source>
</evidence>
<keyword evidence="2" id="KW-1185">Reference proteome</keyword>
<dbReference type="AlphaFoldDB" id="A0A565CFH7"/>
<proteinExistence type="predicted"/>
<dbReference type="Proteomes" id="UP000489600">
    <property type="component" value="Unassembled WGS sequence"/>
</dbReference>
<sequence length="91" mass="10509">MASKIAGWLNMFLHHNGLRKVEKSEQWEYAHDDHFVRGKPELTHEIEKAFRATLAPKTLADLDKSFTESPPYPSTFFDLNCGGRISQSRFK</sequence>
<comment type="caution">
    <text evidence="1">The sequence shown here is derived from an EMBL/GenBank/DDBJ whole genome shotgun (WGS) entry which is preliminary data.</text>
</comment>
<reference evidence="1" key="1">
    <citation type="submission" date="2019-07" db="EMBL/GenBank/DDBJ databases">
        <authorList>
            <person name="Dittberner H."/>
        </authorList>
    </citation>
    <scope>NUCLEOTIDE SEQUENCE [LARGE SCALE GENOMIC DNA]</scope>
</reference>
<dbReference type="EMBL" id="CABITT030000007">
    <property type="protein sequence ID" value="VVB12423.1"/>
    <property type="molecule type" value="Genomic_DNA"/>
</dbReference>